<dbReference type="SUPFAM" id="SSF55961">
    <property type="entry name" value="Bet v1-like"/>
    <property type="match status" value="1"/>
</dbReference>
<evidence type="ECO:0000313" key="4">
    <source>
        <dbReference type="Proteomes" id="UP001597509"/>
    </source>
</evidence>
<protein>
    <submittedName>
        <fullName evidence="3">SRPBCC domain-containing protein</fullName>
    </submittedName>
</protein>
<name>A0ABW5YUT0_9SPHI</name>
<evidence type="ECO:0000259" key="2">
    <source>
        <dbReference type="Pfam" id="PF08327"/>
    </source>
</evidence>
<dbReference type="EMBL" id="JBHUPE010000004">
    <property type="protein sequence ID" value="MFD2904279.1"/>
    <property type="molecule type" value="Genomic_DNA"/>
</dbReference>
<comment type="similarity">
    <text evidence="1">Belongs to the AHA1 family.</text>
</comment>
<proteinExistence type="inferred from homology"/>
<keyword evidence="4" id="KW-1185">Reference proteome</keyword>
<dbReference type="Gene3D" id="3.30.530.20">
    <property type="match status" value="1"/>
</dbReference>
<dbReference type="CDD" id="cd07814">
    <property type="entry name" value="SRPBCC_CalC_Aha1-like"/>
    <property type="match status" value="1"/>
</dbReference>
<feature type="domain" description="Activator of Hsp90 ATPase homologue 1/2-like C-terminal" evidence="2">
    <location>
        <begin position="14"/>
        <end position="133"/>
    </location>
</feature>
<evidence type="ECO:0000256" key="1">
    <source>
        <dbReference type="ARBA" id="ARBA00006817"/>
    </source>
</evidence>
<reference evidence="4" key="1">
    <citation type="journal article" date="2019" name="Int. J. Syst. Evol. Microbiol.">
        <title>The Global Catalogue of Microorganisms (GCM) 10K type strain sequencing project: providing services to taxonomists for standard genome sequencing and annotation.</title>
        <authorList>
            <consortium name="The Broad Institute Genomics Platform"/>
            <consortium name="The Broad Institute Genome Sequencing Center for Infectious Disease"/>
            <person name="Wu L."/>
            <person name="Ma J."/>
        </authorList>
    </citation>
    <scope>NUCLEOTIDE SEQUENCE [LARGE SCALE GENOMIC DNA]</scope>
    <source>
        <strain evidence="4">KCTC 22209</strain>
    </source>
</reference>
<dbReference type="Proteomes" id="UP001597509">
    <property type="component" value="Unassembled WGS sequence"/>
</dbReference>
<dbReference type="Pfam" id="PF08327">
    <property type="entry name" value="AHSA1"/>
    <property type="match status" value="1"/>
</dbReference>
<evidence type="ECO:0000313" key="3">
    <source>
        <dbReference type="EMBL" id="MFD2904279.1"/>
    </source>
</evidence>
<dbReference type="InterPro" id="IPR023393">
    <property type="entry name" value="START-like_dom_sf"/>
</dbReference>
<gene>
    <name evidence="3" type="ORF">ACFS6I_10115</name>
</gene>
<comment type="caution">
    <text evidence="3">The sequence shown here is derived from an EMBL/GenBank/DDBJ whole genome shotgun (WGS) entry which is preliminary data.</text>
</comment>
<dbReference type="InterPro" id="IPR013538">
    <property type="entry name" value="ASHA1/2-like_C"/>
</dbReference>
<sequence>MMNNNTVTRKLILNASPHEIWLILTTPSETKKYMFNCEVSSNWEIGSEITWKGNFQGYESGERGIILDIIHNKYLKYSSIDPNFGIEIIPENYLHISYHLDPQEEQTVLTTTIENFNGDPNRLEHIAKGWDHFVLPGIEQLCDQ</sequence>
<organism evidence="3 4">
    <name type="scientific">Sphingobacterium anhuiense</name>
    <dbReference type="NCBI Taxonomy" id="493780"/>
    <lineage>
        <taxon>Bacteria</taxon>
        <taxon>Pseudomonadati</taxon>
        <taxon>Bacteroidota</taxon>
        <taxon>Sphingobacteriia</taxon>
        <taxon>Sphingobacteriales</taxon>
        <taxon>Sphingobacteriaceae</taxon>
        <taxon>Sphingobacterium</taxon>
    </lineage>
</organism>
<dbReference type="RefSeq" id="WP_380920142.1">
    <property type="nucleotide sequence ID" value="NZ_JBHUPE010000004.1"/>
</dbReference>
<accession>A0ABW5YUT0</accession>